<evidence type="ECO:0000256" key="1">
    <source>
        <dbReference type="ARBA" id="ARBA00023284"/>
    </source>
</evidence>
<evidence type="ECO:0000313" key="3">
    <source>
        <dbReference type="EMBL" id="MDN4011723.1"/>
    </source>
</evidence>
<dbReference type="InterPro" id="IPR036249">
    <property type="entry name" value="Thioredoxin-like_sf"/>
</dbReference>
<dbReference type="CDD" id="cd02966">
    <property type="entry name" value="TlpA_like_family"/>
    <property type="match status" value="1"/>
</dbReference>
<dbReference type="EMBL" id="JAUHGV010000003">
    <property type="protein sequence ID" value="MDN4011723.1"/>
    <property type="molecule type" value="Genomic_DNA"/>
</dbReference>
<feature type="domain" description="Thioredoxin" evidence="2">
    <location>
        <begin position="38"/>
        <end position="184"/>
    </location>
</feature>
<dbReference type="PROSITE" id="PS51257">
    <property type="entry name" value="PROKAR_LIPOPROTEIN"/>
    <property type="match status" value="1"/>
</dbReference>
<reference evidence="3" key="1">
    <citation type="submission" date="2023-06" db="EMBL/GenBank/DDBJ databases">
        <title>Two Chryseobacterium gambrini strains from China.</title>
        <authorList>
            <person name="Zeng J."/>
            <person name="Wu Y."/>
        </authorList>
    </citation>
    <scope>NUCLEOTIDE SEQUENCE</scope>
    <source>
        <strain evidence="3">SQ219</strain>
    </source>
</reference>
<keyword evidence="1" id="KW-0676">Redox-active center</keyword>
<gene>
    <name evidence="3" type="ORF">QX233_04550</name>
</gene>
<dbReference type="SUPFAM" id="SSF52833">
    <property type="entry name" value="Thioredoxin-like"/>
    <property type="match status" value="1"/>
</dbReference>
<dbReference type="AlphaFoldDB" id="A0AAJ1R4Y4"/>
<evidence type="ECO:0000313" key="4">
    <source>
        <dbReference type="Proteomes" id="UP001225933"/>
    </source>
</evidence>
<dbReference type="InterPro" id="IPR050553">
    <property type="entry name" value="Thioredoxin_ResA/DsbE_sf"/>
</dbReference>
<comment type="caution">
    <text evidence="3">The sequence shown here is derived from an EMBL/GenBank/DDBJ whole genome shotgun (WGS) entry which is preliminary data.</text>
</comment>
<evidence type="ECO:0000259" key="2">
    <source>
        <dbReference type="PROSITE" id="PS51352"/>
    </source>
</evidence>
<proteinExistence type="predicted"/>
<dbReference type="PANTHER" id="PTHR42852:SF13">
    <property type="entry name" value="PROTEIN DIPZ"/>
    <property type="match status" value="1"/>
</dbReference>
<protein>
    <submittedName>
        <fullName evidence="3">TlpA disulfide reductase family protein</fullName>
    </submittedName>
</protein>
<dbReference type="Gene3D" id="3.40.30.10">
    <property type="entry name" value="Glutaredoxin"/>
    <property type="match status" value="1"/>
</dbReference>
<accession>A0AAJ1R4Y4</accession>
<dbReference type="PROSITE" id="PS00194">
    <property type="entry name" value="THIOREDOXIN_1"/>
    <property type="match status" value="1"/>
</dbReference>
<dbReference type="InterPro" id="IPR013766">
    <property type="entry name" value="Thioredoxin_domain"/>
</dbReference>
<dbReference type="InterPro" id="IPR017937">
    <property type="entry name" value="Thioredoxin_CS"/>
</dbReference>
<name>A0AAJ1R4Y4_9FLAO</name>
<dbReference type="RefSeq" id="WP_214589690.1">
    <property type="nucleotide sequence ID" value="NZ_JAUHGV010000003.1"/>
</dbReference>
<organism evidence="3 4">
    <name type="scientific">Chryseobacterium gambrini</name>
    <dbReference type="NCBI Taxonomy" id="373672"/>
    <lineage>
        <taxon>Bacteria</taxon>
        <taxon>Pseudomonadati</taxon>
        <taxon>Bacteroidota</taxon>
        <taxon>Flavobacteriia</taxon>
        <taxon>Flavobacteriales</taxon>
        <taxon>Weeksellaceae</taxon>
        <taxon>Chryseobacterium group</taxon>
        <taxon>Chryseobacterium</taxon>
    </lineage>
</organism>
<sequence>MKKIILSTLVVFSLASCKKENQKNEENVATTDSTAVLQKEETPTAQFKEISQQNLVENLSKKNDTLYVTNFFATWCGPCMMEIPHFKKKIEELKGKPVKFTFVDILDKPAWKDKVPAFAKENNLENYIVLVDESKFDDTFFGNFKTWKGNGIPFTHFRKGDKTEEVEGSMSEEMLSEKINSLLK</sequence>
<dbReference type="Proteomes" id="UP001225933">
    <property type="component" value="Unassembled WGS sequence"/>
</dbReference>
<dbReference type="Pfam" id="PF00085">
    <property type="entry name" value="Thioredoxin"/>
    <property type="match status" value="1"/>
</dbReference>
<dbReference type="PROSITE" id="PS51352">
    <property type="entry name" value="THIOREDOXIN_2"/>
    <property type="match status" value="1"/>
</dbReference>
<dbReference type="PANTHER" id="PTHR42852">
    <property type="entry name" value="THIOL:DISULFIDE INTERCHANGE PROTEIN DSBE"/>
    <property type="match status" value="1"/>
</dbReference>